<evidence type="ECO:0000313" key="5">
    <source>
        <dbReference type="EMBL" id="PKR57341.1"/>
    </source>
</evidence>
<keyword evidence="6" id="KW-1185">Reference proteome</keyword>
<dbReference type="CDD" id="cd03349">
    <property type="entry name" value="LbH_XAT"/>
    <property type="match status" value="1"/>
</dbReference>
<evidence type="ECO:0000256" key="2">
    <source>
        <dbReference type="ARBA" id="ARBA00022679"/>
    </source>
</evidence>
<sequence>MKFKDRLRKIFGVSPKSSKLPDHVSVGRHSYGLKKNMVAGASIDAQLNVGSYCSIGPDVLFLCKVDHPLNFPSTFPFKTLLWNTDKGNKDAITKGSISLGHDVWIGARAIVLSGVKIGTGAVVAAGAIVTKDVPPYAIVGGNPARLIRKRFDDDKIEKLLETRWWELNDEDLKEKETLLYGNVQNFLDAFQDK</sequence>
<dbReference type="InterPro" id="IPR018357">
    <property type="entry name" value="Hexapep_transf_CS"/>
</dbReference>
<keyword evidence="4" id="KW-0012">Acyltransferase</keyword>
<name>A0A2N3L3F5_9PROT</name>
<evidence type="ECO:0000256" key="1">
    <source>
        <dbReference type="ARBA" id="ARBA00007274"/>
    </source>
</evidence>
<comment type="similarity">
    <text evidence="1">Belongs to the transferase hexapeptide repeat family.</text>
</comment>
<comment type="caution">
    <text evidence="5">The sequence shown here is derived from an EMBL/GenBank/DDBJ whole genome shotgun (WGS) entry which is preliminary data.</text>
</comment>
<dbReference type="PANTHER" id="PTHR43300">
    <property type="entry name" value="ACETYLTRANSFERASE"/>
    <property type="match status" value="1"/>
</dbReference>
<dbReference type="InterPro" id="IPR001451">
    <property type="entry name" value="Hexapep"/>
</dbReference>
<gene>
    <name evidence="5" type="ORF">COO92_15415</name>
</gene>
<evidence type="ECO:0000256" key="4">
    <source>
        <dbReference type="ARBA" id="ARBA00023315"/>
    </source>
</evidence>
<dbReference type="InterPro" id="IPR011004">
    <property type="entry name" value="Trimer_LpxA-like_sf"/>
</dbReference>
<dbReference type="SUPFAM" id="SSF51161">
    <property type="entry name" value="Trimeric LpxA-like enzymes"/>
    <property type="match status" value="1"/>
</dbReference>
<dbReference type="EMBL" id="NXGX01000006">
    <property type="protein sequence ID" value="PKR57341.1"/>
    <property type="molecule type" value="Genomic_DNA"/>
</dbReference>
<dbReference type="Proteomes" id="UP000233332">
    <property type="component" value="Unassembled WGS sequence"/>
</dbReference>
<dbReference type="RefSeq" id="WP_101303530.1">
    <property type="nucleotide sequence ID" value="NZ_NXGX01000006.1"/>
</dbReference>
<dbReference type="Pfam" id="PF14602">
    <property type="entry name" value="Hexapep_2"/>
    <property type="match status" value="1"/>
</dbReference>
<accession>A0A2N3L3F5</accession>
<evidence type="ECO:0000256" key="3">
    <source>
        <dbReference type="ARBA" id="ARBA00022737"/>
    </source>
</evidence>
<proteinExistence type="inferred from homology"/>
<reference evidence="5 6" key="1">
    <citation type="submission" date="2017-09" db="EMBL/GenBank/DDBJ databases">
        <title>Biodiversity and function of Thalassospira species in the particle-attached aromatic-hydrocarbon-degrading consortia from the surface seawater of the China South Sea.</title>
        <authorList>
            <person name="Dong C."/>
            <person name="Lai Q."/>
            <person name="Shao Z."/>
        </authorList>
    </citation>
    <scope>NUCLEOTIDE SEQUENCE [LARGE SCALE GENOMIC DNA]</scope>
    <source>
        <strain evidence="5 6">139Z-12</strain>
    </source>
</reference>
<protein>
    <submittedName>
        <fullName evidence="5">Chloramphenicol acetyltransferase</fullName>
    </submittedName>
</protein>
<dbReference type="InterPro" id="IPR050179">
    <property type="entry name" value="Trans_hexapeptide_repeat"/>
</dbReference>
<dbReference type="PROSITE" id="PS00101">
    <property type="entry name" value="HEXAPEP_TRANSFERASES"/>
    <property type="match status" value="1"/>
</dbReference>
<dbReference type="GO" id="GO:0016746">
    <property type="term" value="F:acyltransferase activity"/>
    <property type="evidence" value="ECO:0007669"/>
    <property type="project" value="UniProtKB-KW"/>
</dbReference>
<keyword evidence="2 5" id="KW-0808">Transferase</keyword>
<dbReference type="PANTHER" id="PTHR43300:SF11">
    <property type="entry name" value="ACETYLTRANSFERASE RV3034C-RELATED"/>
    <property type="match status" value="1"/>
</dbReference>
<evidence type="ECO:0000313" key="6">
    <source>
        <dbReference type="Proteomes" id="UP000233332"/>
    </source>
</evidence>
<dbReference type="Gene3D" id="2.160.10.10">
    <property type="entry name" value="Hexapeptide repeat proteins"/>
    <property type="match status" value="1"/>
</dbReference>
<dbReference type="AlphaFoldDB" id="A0A2N3L3F5"/>
<organism evidence="5 6">
    <name type="scientific">Thalassospira lohafexi</name>
    <dbReference type="NCBI Taxonomy" id="744227"/>
    <lineage>
        <taxon>Bacteria</taxon>
        <taxon>Pseudomonadati</taxon>
        <taxon>Pseudomonadota</taxon>
        <taxon>Alphaproteobacteria</taxon>
        <taxon>Rhodospirillales</taxon>
        <taxon>Thalassospiraceae</taxon>
        <taxon>Thalassospira</taxon>
    </lineage>
</organism>
<keyword evidence="3" id="KW-0677">Repeat</keyword>